<proteinExistence type="predicted"/>
<protein>
    <submittedName>
        <fullName evidence="1">Uncharacterized protein</fullName>
    </submittedName>
</protein>
<evidence type="ECO:0000313" key="1">
    <source>
        <dbReference type="EMBL" id="MBO0661472.1"/>
    </source>
</evidence>
<accession>A0A939FXR5</accession>
<dbReference type="RefSeq" id="WP_207256090.1">
    <property type="nucleotide sequence ID" value="NZ_JAFMPP010000001.1"/>
</dbReference>
<gene>
    <name evidence="1" type="ORF">J1C48_02685</name>
</gene>
<evidence type="ECO:0000313" key="2">
    <source>
        <dbReference type="Proteomes" id="UP000664122"/>
    </source>
</evidence>
<name>A0A939FXR5_9HYPH</name>
<keyword evidence="2" id="KW-1185">Reference proteome</keyword>
<dbReference type="AlphaFoldDB" id="A0A939FXR5"/>
<dbReference type="Proteomes" id="UP000664122">
    <property type="component" value="Unassembled WGS sequence"/>
</dbReference>
<comment type="caution">
    <text evidence="1">The sequence shown here is derived from an EMBL/GenBank/DDBJ whole genome shotgun (WGS) entry which is preliminary data.</text>
</comment>
<sequence length="167" mass="18246">MHLFETPTIAELRGDNVAPGTFGRFNFQGHDYWGIVAEYNARQFPVGLWGGPGPAPIFSILGPGVKFLSFGQNVCVEPILGPESNIRNRNLIGTPGSLHVSADKAWFAFEERGGLRDTVYISSSGEIEDTIAQDAFPVARYRIWGSPAHAERVNAVPLFEYPALGPE</sequence>
<organism evidence="1 2">
    <name type="scientific">Jiella flava</name>
    <dbReference type="NCBI Taxonomy" id="2816857"/>
    <lineage>
        <taxon>Bacteria</taxon>
        <taxon>Pseudomonadati</taxon>
        <taxon>Pseudomonadota</taxon>
        <taxon>Alphaproteobacteria</taxon>
        <taxon>Hyphomicrobiales</taxon>
        <taxon>Aurantimonadaceae</taxon>
        <taxon>Jiella</taxon>
    </lineage>
</organism>
<dbReference type="EMBL" id="JAFMPP010000001">
    <property type="protein sequence ID" value="MBO0661472.1"/>
    <property type="molecule type" value="Genomic_DNA"/>
</dbReference>
<reference evidence="1" key="1">
    <citation type="submission" date="2021-03" db="EMBL/GenBank/DDBJ databases">
        <title>Whole genome sequence of Jiella sp. CQZ9-1.</title>
        <authorList>
            <person name="Tuo L."/>
        </authorList>
    </citation>
    <scope>NUCLEOTIDE SEQUENCE</scope>
    <source>
        <strain evidence="1">CQZ9-1</strain>
    </source>
</reference>